<dbReference type="AlphaFoldDB" id="F8B451"/>
<feature type="transmembrane region" description="Helical" evidence="2">
    <location>
        <begin position="31"/>
        <end position="49"/>
    </location>
</feature>
<dbReference type="RefSeq" id="WP_013874840.1">
    <property type="nucleotide sequence ID" value="NC_015656.1"/>
</dbReference>
<keyword evidence="4" id="KW-1185">Reference proteome</keyword>
<dbReference type="HOGENOM" id="CLU_172449_0_0_11"/>
<keyword evidence="2" id="KW-0812">Transmembrane</keyword>
<name>F8B451_9ACTN</name>
<dbReference type="KEGG" id="fsy:FsymDg_3682"/>
<reference evidence="3 4" key="1">
    <citation type="submission" date="2011-05" db="EMBL/GenBank/DDBJ databases">
        <title>Complete sequence of chromosome of Frankia symbiont of Datisca glomerata.</title>
        <authorList>
            <consortium name="US DOE Joint Genome Institute"/>
            <person name="Lucas S."/>
            <person name="Han J."/>
            <person name="Lapidus A."/>
            <person name="Cheng J.-F."/>
            <person name="Goodwin L."/>
            <person name="Pitluck S."/>
            <person name="Peters L."/>
            <person name="Mikhailova N."/>
            <person name="Chertkov O."/>
            <person name="Teshima H."/>
            <person name="Han C."/>
            <person name="Tapia R."/>
            <person name="Land M."/>
            <person name="Hauser L."/>
            <person name="Kyrpides N."/>
            <person name="Ivanova N."/>
            <person name="Pagani I."/>
            <person name="Berry A."/>
            <person name="Pawlowski K."/>
            <person name="Persson T."/>
            <person name="Vanden Heuvel B."/>
            <person name="Benson D."/>
            <person name="Woyke T."/>
        </authorList>
    </citation>
    <scope>NUCLEOTIDE SEQUENCE [LARGE SCALE GENOMIC DNA]</scope>
    <source>
        <strain evidence="4">4085684</strain>
    </source>
</reference>
<evidence type="ECO:0000313" key="3">
    <source>
        <dbReference type="EMBL" id="AEH10959.1"/>
    </source>
</evidence>
<keyword evidence="2" id="KW-1133">Transmembrane helix</keyword>
<gene>
    <name evidence="3" type="ordered locus">FsymDg_3682</name>
</gene>
<organism evidence="3 4">
    <name type="scientific">Candidatus Protofrankia datiscae</name>
    <dbReference type="NCBI Taxonomy" id="2716812"/>
    <lineage>
        <taxon>Bacteria</taxon>
        <taxon>Bacillati</taxon>
        <taxon>Actinomycetota</taxon>
        <taxon>Actinomycetes</taxon>
        <taxon>Frankiales</taxon>
        <taxon>Frankiaceae</taxon>
        <taxon>Protofrankia</taxon>
    </lineage>
</organism>
<protein>
    <recommendedName>
        <fullName evidence="5">Lipoprotein</fullName>
    </recommendedName>
</protein>
<keyword evidence="2" id="KW-0472">Membrane</keyword>
<evidence type="ECO:0000256" key="2">
    <source>
        <dbReference type="SAM" id="Phobius"/>
    </source>
</evidence>
<evidence type="ECO:0008006" key="5">
    <source>
        <dbReference type="Google" id="ProtNLM"/>
    </source>
</evidence>
<dbReference type="EMBL" id="CP002801">
    <property type="protein sequence ID" value="AEH10959.1"/>
    <property type="molecule type" value="Genomic_DNA"/>
</dbReference>
<sequence length="111" mass="11795">MKPVGYRITVDTTHSPRFRQPRSRRYRRGRVALTTVCAIVIPSTLLLGGCGQNFEQDGGVLPVPKASTEGLRSAIPEPEPAAAEIIGPGYAPPRTSGPTQTAVPNIPGGKY</sequence>
<accession>F8B451</accession>
<evidence type="ECO:0000256" key="1">
    <source>
        <dbReference type="SAM" id="MobiDB-lite"/>
    </source>
</evidence>
<feature type="region of interest" description="Disordered" evidence="1">
    <location>
        <begin position="83"/>
        <end position="111"/>
    </location>
</feature>
<proteinExistence type="predicted"/>
<evidence type="ECO:0000313" key="4">
    <source>
        <dbReference type="Proteomes" id="UP000001549"/>
    </source>
</evidence>
<dbReference type="Proteomes" id="UP000001549">
    <property type="component" value="Chromosome"/>
</dbReference>